<dbReference type="Proteomes" id="UP000428330">
    <property type="component" value="Chromosome"/>
</dbReference>
<feature type="transmembrane region" description="Helical" evidence="8">
    <location>
        <begin position="100"/>
        <end position="122"/>
    </location>
</feature>
<dbReference type="PANTHER" id="PTHR30269">
    <property type="entry name" value="TRANSMEMBRANE PROTEIN YFCA"/>
    <property type="match status" value="1"/>
</dbReference>
<gene>
    <name evidence="9" type="ORF">EI983_02890</name>
</gene>
<evidence type="ECO:0000313" key="9">
    <source>
        <dbReference type="EMBL" id="QGY00284.1"/>
    </source>
</evidence>
<evidence type="ECO:0000256" key="1">
    <source>
        <dbReference type="ARBA" id="ARBA00004651"/>
    </source>
</evidence>
<evidence type="ECO:0000313" key="10">
    <source>
        <dbReference type="Proteomes" id="UP000428330"/>
    </source>
</evidence>
<dbReference type="AlphaFoldDB" id="A0A6I6IWG8"/>
<sequence>MEPGVMLLMAFAVVFAGVSKGGFGSGAAFASAAILALVMDPGAALALMLPLLMLIDLVTLPPFWRRWSWSETRVLVLGAVPGVALGAILLNWANADILRLLIGVIAMAFVVWQAATRGGWIAPGKRGMPLWGGWLAGSVAGFTSFISHAGGPVAAVYLLARGLGKTPYQATTVLVFGLINLLKIGPYAAMGLITAQTLTLSALLVPFALIGAWLGVKAHFLVSERAFFALTYVLLTITGARLIYMALM</sequence>
<feature type="transmembrane region" description="Helical" evidence="8">
    <location>
        <begin position="226"/>
        <end position="247"/>
    </location>
</feature>
<feature type="transmembrane region" description="Helical" evidence="8">
    <location>
        <begin position="42"/>
        <end position="63"/>
    </location>
</feature>
<keyword evidence="7 8" id="KW-0472">Membrane</keyword>
<keyword evidence="10" id="KW-1185">Reference proteome</keyword>
<dbReference type="KEGG" id="rom:EI983_02890"/>
<evidence type="ECO:0000256" key="4">
    <source>
        <dbReference type="ARBA" id="ARBA00022475"/>
    </source>
</evidence>
<dbReference type="Pfam" id="PF01925">
    <property type="entry name" value="TauE"/>
    <property type="match status" value="1"/>
</dbReference>
<evidence type="ECO:0000256" key="6">
    <source>
        <dbReference type="ARBA" id="ARBA00022989"/>
    </source>
</evidence>
<evidence type="ECO:0000256" key="3">
    <source>
        <dbReference type="ARBA" id="ARBA00022448"/>
    </source>
</evidence>
<dbReference type="PANTHER" id="PTHR30269:SF37">
    <property type="entry name" value="MEMBRANE TRANSPORTER PROTEIN"/>
    <property type="match status" value="1"/>
</dbReference>
<keyword evidence="3" id="KW-0813">Transport</keyword>
<evidence type="ECO:0000256" key="7">
    <source>
        <dbReference type="ARBA" id="ARBA00023136"/>
    </source>
</evidence>
<organism evidence="9 10">
    <name type="scientific">Roseovarius faecimaris</name>
    <dbReference type="NCBI Taxonomy" id="2494550"/>
    <lineage>
        <taxon>Bacteria</taxon>
        <taxon>Pseudomonadati</taxon>
        <taxon>Pseudomonadota</taxon>
        <taxon>Alphaproteobacteria</taxon>
        <taxon>Rhodobacterales</taxon>
        <taxon>Roseobacteraceae</taxon>
        <taxon>Roseovarius</taxon>
    </lineage>
</organism>
<evidence type="ECO:0000256" key="5">
    <source>
        <dbReference type="ARBA" id="ARBA00022692"/>
    </source>
</evidence>
<feature type="transmembrane region" description="Helical" evidence="8">
    <location>
        <begin position="75"/>
        <end position="94"/>
    </location>
</feature>
<evidence type="ECO:0000256" key="8">
    <source>
        <dbReference type="RuleBase" id="RU363041"/>
    </source>
</evidence>
<comment type="subcellular location">
    <subcellularLocation>
        <location evidence="1 8">Cell membrane</location>
        <topology evidence="1 8">Multi-pass membrane protein</topology>
    </subcellularLocation>
</comment>
<keyword evidence="5 8" id="KW-0812">Transmembrane</keyword>
<reference evidence="10" key="1">
    <citation type="submission" date="2018-12" db="EMBL/GenBank/DDBJ databases">
        <title>Complete genome sequence of Roseovarius sp. MME-070.</title>
        <authorList>
            <person name="Nam Y.-D."/>
            <person name="Kang J."/>
            <person name="Chung W.-H."/>
            <person name="Park Y.S."/>
        </authorList>
    </citation>
    <scope>NUCLEOTIDE SEQUENCE [LARGE SCALE GENOMIC DNA]</scope>
    <source>
        <strain evidence="10">MME-070</strain>
    </source>
</reference>
<proteinExistence type="inferred from homology"/>
<dbReference type="EMBL" id="CP034348">
    <property type="protein sequence ID" value="QGY00284.1"/>
    <property type="molecule type" value="Genomic_DNA"/>
</dbReference>
<feature type="transmembrane region" description="Helical" evidence="8">
    <location>
        <begin position="134"/>
        <end position="160"/>
    </location>
</feature>
<dbReference type="InterPro" id="IPR052017">
    <property type="entry name" value="TSUP"/>
</dbReference>
<feature type="transmembrane region" description="Helical" evidence="8">
    <location>
        <begin position="189"/>
        <end position="214"/>
    </location>
</feature>
<evidence type="ECO:0000256" key="2">
    <source>
        <dbReference type="ARBA" id="ARBA00009142"/>
    </source>
</evidence>
<accession>A0A6I6IWG8</accession>
<protein>
    <recommendedName>
        <fullName evidence="8">Probable membrane transporter protein</fullName>
    </recommendedName>
</protein>
<keyword evidence="4 8" id="KW-1003">Cell membrane</keyword>
<dbReference type="GO" id="GO:0005886">
    <property type="term" value="C:plasma membrane"/>
    <property type="evidence" value="ECO:0007669"/>
    <property type="project" value="UniProtKB-SubCell"/>
</dbReference>
<keyword evidence="6 8" id="KW-1133">Transmembrane helix</keyword>
<name>A0A6I6IWG8_9RHOB</name>
<dbReference type="InterPro" id="IPR002781">
    <property type="entry name" value="TM_pro_TauE-like"/>
</dbReference>
<comment type="similarity">
    <text evidence="2 8">Belongs to the 4-toluene sulfonate uptake permease (TSUP) (TC 2.A.102) family.</text>
</comment>
<dbReference type="OrthoDB" id="7028171at2"/>